<keyword evidence="2" id="KW-0444">Lipid biosynthesis</keyword>
<evidence type="ECO:0000256" key="6">
    <source>
        <dbReference type="ARBA" id="ARBA00023098"/>
    </source>
</evidence>
<dbReference type="InterPro" id="IPR050324">
    <property type="entry name" value="CDP-alcohol_PTase-I"/>
</dbReference>
<evidence type="ECO:0000256" key="4">
    <source>
        <dbReference type="ARBA" id="ARBA00022692"/>
    </source>
</evidence>
<sequence length="263" mass="28772">MRPLLDGIVRRPISPSLWDRWPKLTSSFRAALRSRSVVPRRMSLCSSASRSPTPPLSNALVTLPNMITLSRIAATPLLSYLITHDCPKLAAGGFVLAGISDFADGWIAKRYNRASLWGSFLDPLADKILIGTLAITLAYQGVFPIWSAVVVVGRDALLVIGTGVIRFKSMEPGKRSVRSFLDVSSMPTHEIRPSSISKINTAMQLFWVTMGMTNIATGVPGPQAITALSFGIVTTTIVTGVDYLVNRREALHRMLLPKRSRTR</sequence>
<dbReference type="STRING" id="37360.A0A0G4IGP2"/>
<dbReference type="InterPro" id="IPR043130">
    <property type="entry name" value="CDP-OH_PTrfase_TM_dom"/>
</dbReference>
<keyword evidence="9" id="KW-1208">Phospholipid metabolism</keyword>
<dbReference type="GO" id="GO:0016020">
    <property type="term" value="C:membrane"/>
    <property type="evidence" value="ECO:0007669"/>
    <property type="project" value="UniProtKB-SubCell"/>
</dbReference>
<dbReference type="Pfam" id="PF01066">
    <property type="entry name" value="CDP-OH_P_transf"/>
    <property type="match status" value="1"/>
</dbReference>
<dbReference type="InterPro" id="IPR000462">
    <property type="entry name" value="CDP-OH_P_trans"/>
</dbReference>
<keyword evidence="3" id="KW-0808">Transferase</keyword>
<dbReference type="GO" id="GO:0032049">
    <property type="term" value="P:cardiolipin biosynthetic process"/>
    <property type="evidence" value="ECO:0007669"/>
    <property type="project" value="TreeGrafter"/>
</dbReference>
<dbReference type="AlphaFoldDB" id="A0A0G4IGP2"/>
<keyword evidence="8" id="KW-0594">Phospholipid biosynthesis</keyword>
<keyword evidence="12" id="KW-1185">Reference proteome</keyword>
<evidence type="ECO:0000256" key="5">
    <source>
        <dbReference type="ARBA" id="ARBA00022989"/>
    </source>
</evidence>
<evidence type="ECO:0000256" key="7">
    <source>
        <dbReference type="ARBA" id="ARBA00023136"/>
    </source>
</evidence>
<evidence type="ECO:0000256" key="8">
    <source>
        <dbReference type="ARBA" id="ARBA00023209"/>
    </source>
</evidence>
<dbReference type="PANTHER" id="PTHR14269:SF60">
    <property type="entry name" value="CARDIOLIPIN SYNTHASE (CMP-FORMING)"/>
    <property type="match status" value="1"/>
</dbReference>
<protein>
    <recommendedName>
        <fullName evidence="13">CDP-diacylglycerol--glycerol-3-phosphate 3-phosphatidyltransferase</fullName>
    </recommendedName>
</protein>
<organism evidence="11 12">
    <name type="scientific">Plasmodiophora brassicae</name>
    <name type="common">Clubroot disease agent</name>
    <dbReference type="NCBI Taxonomy" id="37360"/>
    <lineage>
        <taxon>Eukaryota</taxon>
        <taxon>Sar</taxon>
        <taxon>Rhizaria</taxon>
        <taxon>Endomyxa</taxon>
        <taxon>Phytomyxea</taxon>
        <taxon>Plasmodiophorida</taxon>
        <taxon>Plasmodiophoridae</taxon>
        <taxon>Plasmodiophora</taxon>
    </lineage>
</organism>
<gene>
    <name evidence="11" type="ORF">PBRA_000171</name>
</gene>
<evidence type="ECO:0000313" key="11">
    <source>
        <dbReference type="EMBL" id="CEO94386.1"/>
    </source>
</evidence>
<feature type="transmembrane region" description="Helical" evidence="10">
    <location>
        <begin position="225"/>
        <end position="245"/>
    </location>
</feature>
<dbReference type="Proteomes" id="UP000039324">
    <property type="component" value="Unassembled WGS sequence"/>
</dbReference>
<keyword evidence="5 10" id="KW-1133">Transmembrane helix</keyword>
<evidence type="ECO:0000256" key="10">
    <source>
        <dbReference type="SAM" id="Phobius"/>
    </source>
</evidence>
<name>A0A0G4IGP2_PLABS</name>
<dbReference type="OMA" id="CARREHG"/>
<evidence type="ECO:0008006" key="13">
    <source>
        <dbReference type="Google" id="ProtNLM"/>
    </source>
</evidence>
<reference evidence="11 12" key="1">
    <citation type="submission" date="2015-02" db="EMBL/GenBank/DDBJ databases">
        <authorList>
            <person name="Chooi Y.-H."/>
        </authorList>
    </citation>
    <scope>NUCLEOTIDE SEQUENCE [LARGE SCALE GENOMIC DNA]</scope>
    <source>
        <strain evidence="11">E3</strain>
    </source>
</reference>
<evidence type="ECO:0000256" key="9">
    <source>
        <dbReference type="ARBA" id="ARBA00023264"/>
    </source>
</evidence>
<keyword evidence="7 10" id="KW-0472">Membrane</keyword>
<evidence type="ECO:0000256" key="1">
    <source>
        <dbReference type="ARBA" id="ARBA00004141"/>
    </source>
</evidence>
<dbReference type="GO" id="GO:0005739">
    <property type="term" value="C:mitochondrion"/>
    <property type="evidence" value="ECO:0007669"/>
    <property type="project" value="TreeGrafter"/>
</dbReference>
<dbReference type="Gene3D" id="1.20.120.1760">
    <property type="match status" value="1"/>
</dbReference>
<evidence type="ECO:0000256" key="2">
    <source>
        <dbReference type="ARBA" id="ARBA00022516"/>
    </source>
</evidence>
<dbReference type="OrthoDB" id="10020554at2759"/>
<dbReference type="GO" id="GO:0043337">
    <property type="term" value="F:cardiolipin synthase (CMP-forming)"/>
    <property type="evidence" value="ECO:0007669"/>
    <property type="project" value="TreeGrafter"/>
</dbReference>
<evidence type="ECO:0000313" key="12">
    <source>
        <dbReference type="Proteomes" id="UP000039324"/>
    </source>
</evidence>
<dbReference type="PANTHER" id="PTHR14269">
    <property type="entry name" value="CDP-DIACYLGLYCEROL--GLYCEROL-3-PHOSPHATE 3-PHOSPHATIDYLTRANSFERASE-RELATED"/>
    <property type="match status" value="1"/>
</dbReference>
<accession>A0A0G4IGP2</accession>
<keyword evidence="6" id="KW-0443">Lipid metabolism</keyword>
<proteinExistence type="predicted"/>
<dbReference type="EMBL" id="CDSF01000001">
    <property type="protein sequence ID" value="CEO94386.1"/>
    <property type="molecule type" value="Genomic_DNA"/>
</dbReference>
<keyword evidence="4 10" id="KW-0812">Transmembrane</keyword>
<comment type="subcellular location">
    <subcellularLocation>
        <location evidence="1">Membrane</location>
        <topology evidence="1">Multi-pass membrane protein</topology>
    </subcellularLocation>
</comment>
<evidence type="ECO:0000256" key="3">
    <source>
        <dbReference type="ARBA" id="ARBA00022679"/>
    </source>
</evidence>